<keyword evidence="1" id="KW-1133">Transmembrane helix</keyword>
<feature type="transmembrane region" description="Helical" evidence="1">
    <location>
        <begin position="24"/>
        <end position="46"/>
    </location>
</feature>
<evidence type="ECO:0000313" key="3">
    <source>
        <dbReference type="Proteomes" id="UP001168694"/>
    </source>
</evidence>
<sequence>MLALIASTLAVALVQEWGRRIPRWMLLVPAGLGGTFFISISLATFYKMAVGTIRLTDTPEFDPWVLLPVYGGFFFWGIAISMAALSYGIRTGFYTPSNV</sequence>
<evidence type="ECO:0000256" key="1">
    <source>
        <dbReference type="SAM" id="Phobius"/>
    </source>
</evidence>
<comment type="caution">
    <text evidence="2">The sequence shown here is derived from an EMBL/GenBank/DDBJ whole genome shotgun (WGS) entry which is preliminary data.</text>
</comment>
<keyword evidence="1" id="KW-0812">Transmembrane</keyword>
<gene>
    <name evidence="2" type="ORF">QYF49_20155</name>
</gene>
<reference evidence="2" key="1">
    <citation type="submission" date="2023-06" db="EMBL/GenBank/DDBJ databases">
        <title>Draft Genome Sequences of Representative Paenibacillus Polymyxa, Bacillus cereus, Fictibacillus sp., and Brevibacillus agri Strains Isolated from Amazonian Dark Earth.</title>
        <authorList>
            <person name="Pellegrinetti T.A."/>
            <person name="Cunha I.C.M."/>
            <person name="Chaves M.G."/>
            <person name="Freitas A.S."/>
            <person name="Silva A.V.R."/>
            <person name="Tsai S.M."/>
            <person name="Mendes L.W."/>
        </authorList>
    </citation>
    <scope>NUCLEOTIDE SEQUENCE</scope>
    <source>
        <strain evidence="2">CENA-BCM004</strain>
    </source>
</reference>
<keyword evidence="1" id="KW-0472">Membrane</keyword>
<feature type="transmembrane region" description="Helical" evidence="1">
    <location>
        <begin position="67"/>
        <end position="89"/>
    </location>
</feature>
<accession>A0ABT8EBJ2</accession>
<dbReference type="Proteomes" id="UP001168694">
    <property type="component" value="Unassembled WGS sequence"/>
</dbReference>
<keyword evidence="3" id="KW-1185">Reference proteome</keyword>
<name>A0ABT8EBJ2_9BACL</name>
<dbReference type="EMBL" id="JAUHLN010000005">
    <property type="protein sequence ID" value="MDN4075284.1"/>
    <property type="molecule type" value="Genomic_DNA"/>
</dbReference>
<protein>
    <submittedName>
        <fullName evidence="2">Uncharacterized protein</fullName>
    </submittedName>
</protein>
<evidence type="ECO:0000313" key="2">
    <source>
        <dbReference type="EMBL" id="MDN4075284.1"/>
    </source>
</evidence>
<dbReference type="RefSeq" id="WP_290401400.1">
    <property type="nucleotide sequence ID" value="NZ_JAUHLN010000005.1"/>
</dbReference>
<organism evidence="2 3">
    <name type="scientific">Fictibacillus terranigra</name>
    <dbReference type="NCBI Taxonomy" id="3058424"/>
    <lineage>
        <taxon>Bacteria</taxon>
        <taxon>Bacillati</taxon>
        <taxon>Bacillota</taxon>
        <taxon>Bacilli</taxon>
        <taxon>Bacillales</taxon>
        <taxon>Fictibacillaceae</taxon>
        <taxon>Fictibacillus</taxon>
    </lineage>
</organism>
<proteinExistence type="predicted"/>